<dbReference type="PROSITE" id="PS00867">
    <property type="entry name" value="CPSASE_2"/>
    <property type="match status" value="2"/>
</dbReference>
<feature type="binding site" evidence="17">
    <location>
        <position position="175"/>
    </location>
    <ligand>
        <name>ATP</name>
        <dbReference type="ChEBI" id="CHEBI:30616"/>
        <label>1</label>
    </ligand>
</feature>
<comment type="cofactor">
    <cofactor evidence="17">
        <name>Mg(2+)</name>
        <dbReference type="ChEBI" id="CHEBI:18420"/>
    </cofactor>
    <cofactor evidence="17">
        <name>Mn(2+)</name>
        <dbReference type="ChEBI" id="CHEBI:29035"/>
    </cofactor>
    <text evidence="17">Binds 4 Mg(2+) or Mn(2+) ions per subunit.</text>
</comment>
<evidence type="ECO:0000256" key="16">
    <source>
        <dbReference type="ARBA" id="ARBA00060037"/>
    </source>
</evidence>
<comment type="function">
    <text evidence="17">Large subunit of the glutamine-dependent carbamoyl phosphate synthetase (CPSase). CPSase catalyzes the formation of carbamoyl phosphate from the ammonia moiety of glutamine, carbonate, and phosphate donated by ATP, constituting the first step of 2 biosynthetic pathways, one leading to arginine and/or urea and the other to pyrimidine nucleotides. The large subunit (synthetase) binds the substrates ammonia (free or transferred from glutamine from the small subunit), hydrogencarbonate and ATP and carries out an ATP-coupled ligase reaction, activating hydrogencarbonate by forming carboxy phosphate which reacts with ammonia to form carbamoyl phosphate.</text>
</comment>
<evidence type="ECO:0000313" key="21">
    <source>
        <dbReference type="EMBL" id="KRL86744.1"/>
    </source>
</evidence>
<dbReference type="SMART" id="SM01096">
    <property type="entry name" value="CPSase_L_D3"/>
    <property type="match status" value="1"/>
</dbReference>
<feature type="binding site" evidence="17">
    <location>
        <position position="241"/>
    </location>
    <ligand>
        <name>ATP</name>
        <dbReference type="ChEBI" id="CHEBI:30616"/>
        <label>1</label>
    </ligand>
</feature>
<feature type="domain" description="ATP-grasp" evidence="19">
    <location>
        <begin position="671"/>
        <end position="861"/>
    </location>
</feature>
<comment type="function">
    <text evidence="16">Small subunit of the glutamine-dependent carbamoyl phosphate synthetase (CPSase). CPSase catalyzes the formation of carbamoyl phosphate from the ammonia moiety of glutamine, carbonate, and phosphate donated by ATP, constituting the first step of the biosynthetic pathway leading to pyrimidine nucleotides. The large subunit (synthetase) binds the substrates ammonia (free or transferred from glutamine from the small subunit), hydrogencarbonate and ATP and carries out an ATP-coupled ligase reaction, activating hydrogencarbonate by forming carboxy phosphate which reacts with ammonia to form carbamoyl phosphate.</text>
</comment>
<comment type="caution">
    <text evidence="21">The sequence shown here is derived from an EMBL/GenBank/DDBJ whole genome shotgun (WGS) entry which is preliminary data.</text>
</comment>
<dbReference type="InterPro" id="IPR011761">
    <property type="entry name" value="ATP-grasp"/>
</dbReference>
<feature type="binding site" evidence="17">
    <location>
        <position position="820"/>
    </location>
    <ligand>
        <name>Mn(2+)</name>
        <dbReference type="ChEBI" id="CHEBI:29035"/>
        <label>3</label>
    </ligand>
</feature>
<dbReference type="PANTHER" id="PTHR11405:SF53">
    <property type="entry name" value="CARBAMOYL-PHOSPHATE SYNTHASE [AMMONIA], MITOCHONDRIAL"/>
    <property type="match status" value="1"/>
</dbReference>
<dbReference type="GO" id="GO:0044205">
    <property type="term" value="P:'de novo' UMP biosynthetic process"/>
    <property type="evidence" value="ECO:0007669"/>
    <property type="project" value="UniProtKB-UniRule"/>
</dbReference>
<feature type="binding site" evidence="17">
    <location>
        <position position="832"/>
    </location>
    <ligand>
        <name>Mg(2+)</name>
        <dbReference type="ChEBI" id="CHEBI:18420"/>
        <label>4</label>
    </ligand>
</feature>
<evidence type="ECO:0000256" key="7">
    <source>
        <dbReference type="ARBA" id="ARBA00022723"/>
    </source>
</evidence>
<dbReference type="OrthoDB" id="9804197at2"/>
<evidence type="ECO:0000256" key="9">
    <source>
        <dbReference type="ARBA" id="ARBA00022741"/>
    </source>
</evidence>
<dbReference type="PATRIC" id="fig|1423783.4.peg.402"/>
<feature type="binding site" evidence="17">
    <location>
        <position position="242"/>
    </location>
    <ligand>
        <name>ATP</name>
        <dbReference type="ChEBI" id="CHEBI:30616"/>
        <label>1</label>
    </ligand>
</feature>
<feature type="binding site" evidence="17">
    <location>
        <position position="300"/>
    </location>
    <ligand>
        <name>Mn(2+)</name>
        <dbReference type="ChEBI" id="CHEBI:29035"/>
        <label>2</label>
    </ligand>
</feature>
<dbReference type="STRING" id="1423783.FC50_GL000388"/>
<comment type="catalytic activity">
    <reaction evidence="15 17">
        <text>hydrogencarbonate + L-glutamine + 2 ATP + H2O = carbamoyl phosphate + L-glutamate + 2 ADP + phosphate + 2 H(+)</text>
        <dbReference type="Rhea" id="RHEA:18633"/>
        <dbReference type="ChEBI" id="CHEBI:15377"/>
        <dbReference type="ChEBI" id="CHEBI:15378"/>
        <dbReference type="ChEBI" id="CHEBI:17544"/>
        <dbReference type="ChEBI" id="CHEBI:29985"/>
        <dbReference type="ChEBI" id="CHEBI:30616"/>
        <dbReference type="ChEBI" id="CHEBI:43474"/>
        <dbReference type="ChEBI" id="CHEBI:58228"/>
        <dbReference type="ChEBI" id="CHEBI:58359"/>
        <dbReference type="ChEBI" id="CHEBI:456216"/>
        <dbReference type="EC" id="6.3.5.5"/>
    </reaction>
</comment>
<feature type="binding site" evidence="17">
    <location>
        <position position="752"/>
    </location>
    <ligand>
        <name>ATP</name>
        <dbReference type="ChEBI" id="CHEBI:30616"/>
        <label>2</label>
    </ligand>
</feature>
<dbReference type="UniPathway" id="UPA00070">
    <property type="reaction ID" value="UER00115"/>
</dbReference>
<keyword evidence="6 17" id="KW-0028">Amino-acid biosynthesis</keyword>
<evidence type="ECO:0000259" key="20">
    <source>
        <dbReference type="PROSITE" id="PS51855"/>
    </source>
</evidence>
<feature type="binding site" evidence="17">
    <location>
        <position position="779"/>
    </location>
    <ligand>
        <name>ATP</name>
        <dbReference type="ChEBI" id="CHEBI:30616"/>
        <label>2</label>
    </ligand>
</feature>
<dbReference type="PANTHER" id="PTHR11405">
    <property type="entry name" value="CARBAMOYLTRANSFERASE FAMILY MEMBER"/>
    <property type="match status" value="1"/>
</dbReference>
<dbReference type="InterPro" id="IPR005483">
    <property type="entry name" value="CPSase_dom"/>
</dbReference>
<dbReference type="CDD" id="cd01424">
    <property type="entry name" value="MGS_CPS_II"/>
    <property type="match status" value="1"/>
</dbReference>
<evidence type="ECO:0000256" key="4">
    <source>
        <dbReference type="ARBA" id="ARBA00022571"/>
    </source>
</evidence>
<feature type="binding site" evidence="17">
    <location>
        <position position="298"/>
    </location>
    <ligand>
        <name>Mn(2+)</name>
        <dbReference type="ChEBI" id="CHEBI:29035"/>
        <label>2</label>
    </ligand>
</feature>
<name>A0A0R1U654_9LACO</name>
<feature type="binding site" evidence="17">
    <location>
        <position position="780"/>
    </location>
    <ligand>
        <name>ATP</name>
        <dbReference type="ChEBI" id="CHEBI:30616"/>
        <label>2</label>
    </ligand>
</feature>
<feature type="binding site" evidence="17">
    <location>
        <position position="820"/>
    </location>
    <ligand>
        <name>ATP</name>
        <dbReference type="ChEBI" id="CHEBI:30616"/>
        <label>2</label>
    </ligand>
</feature>
<dbReference type="PROSITE" id="PS51855">
    <property type="entry name" value="MGS"/>
    <property type="match status" value="1"/>
</dbReference>
<accession>A0A0R1U654</accession>
<evidence type="ECO:0000256" key="13">
    <source>
        <dbReference type="ARBA" id="ARBA00023211"/>
    </source>
</evidence>
<dbReference type="NCBIfam" id="NF009455">
    <property type="entry name" value="PRK12815.1"/>
    <property type="match status" value="1"/>
</dbReference>
<dbReference type="NCBIfam" id="NF003671">
    <property type="entry name" value="PRK05294.1"/>
    <property type="match status" value="1"/>
</dbReference>
<feature type="domain" description="ATP-grasp" evidence="19">
    <location>
        <begin position="133"/>
        <end position="327"/>
    </location>
</feature>
<dbReference type="FunFam" id="1.10.1030.10:FF:000002">
    <property type="entry name" value="Carbamoyl-phosphate synthase large chain"/>
    <property type="match status" value="1"/>
</dbReference>
<keyword evidence="22" id="KW-1185">Reference proteome</keyword>
<dbReference type="InterPro" id="IPR005480">
    <property type="entry name" value="CPSase_lsu_oligo"/>
</dbReference>
<dbReference type="InterPro" id="IPR005479">
    <property type="entry name" value="CPAse_ATP-bd"/>
</dbReference>
<comment type="similarity">
    <text evidence="3 17">Belongs to the CarB family.</text>
</comment>
<evidence type="ECO:0000259" key="19">
    <source>
        <dbReference type="PROSITE" id="PS50975"/>
    </source>
</evidence>
<dbReference type="PROSITE" id="PS50975">
    <property type="entry name" value="ATP_GRASP"/>
    <property type="match status" value="2"/>
</dbReference>
<dbReference type="Pfam" id="PF02787">
    <property type="entry name" value="CPSase_L_D3"/>
    <property type="match status" value="1"/>
</dbReference>
<dbReference type="Pfam" id="PF02142">
    <property type="entry name" value="MGS"/>
    <property type="match status" value="1"/>
</dbReference>
<feature type="binding site" evidence="17">
    <location>
        <position position="777"/>
    </location>
    <ligand>
        <name>ATP</name>
        <dbReference type="ChEBI" id="CHEBI:30616"/>
        <label>2</label>
    </ligand>
</feature>
<dbReference type="FunFam" id="3.40.50.20:FF:000001">
    <property type="entry name" value="Carbamoyl-phosphate synthase large chain"/>
    <property type="match status" value="1"/>
</dbReference>
<dbReference type="InterPro" id="IPR058047">
    <property type="entry name" value="CPSase_preATP-grasp"/>
</dbReference>
<organism evidence="21 22">
    <name type="scientific">Lacticaseibacillus pantheris DSM 15945 = JCM 12539 = NBRC 106106</name>
    <dbReference type="NCBI Taxonomy" id="1423783"/>
    <lineage>
        <taxon>Bacteria</taxon>
        <taxon>Bacillati</taxon>
        <taxon>Bacillota</taxon>
        <taxon>Bacilli</taxon>
        <taxon>Lactobacillales</taxon>
        <taxon>Lactobacillaceae</taxon>
        <taxon>Lacticaseibacillus</taxon>
    </lineage>
</organism>
<comment type="cofactor">
    <cofactor evidence="1">
        <name>Mn(2+)</name>
        <dbReference type="ChEBI" id="CHEBI:29035"/>
    </cofactor>
</comment>
<dbReference type="PROSITE" id="PS50106">
    <property type="entry name" value="PDZ"/>
    <property type="match status" value="1"/>
</dbReference>
<dbReference type="SUPFAM" id="SSF52440">
    <property type="entry name" value="PreATP-grasp domain"/>
    <property type="match status" value="2"/>
</dbReference>
<feature type="region of interest" description="Allosteric domain" evidence="17">
    <location>
        <begin position="930"/>
        <end position="1058"/>
    </location>
</feature>
<dbReference type="Gene3D" id="3.40.50.20">
    <property type="match status" value="2"/>
</dbReference>
<feature type="binding site" evidence="17">
    <location>
        <position position="834"/>
    </location>
    <ligand>
        <name>Mg(2+)</name>
        <dbReference type="ChEBI" id="CHEBI:18420"/>
        <label>4</label>
    </ligand>
</feature>
<dbReference type="EC" id="6.3.5.5" evidence="17"/>
<dbReference type="UniPathway" id="UPA00068">
    <property type="reaction ID" value="UER00171"/>
</dbReference>
<evidence type="ECO:0000256" key="8">
    <source>
        <dbReference type="ARBA" id="ARBA00022737"/>
    </source>
</evidence>
<dbReference type="SUPFAM" id="SSF48108">
    <property type="entry name" value="Carbamoyl phosphate synthetase, large subunit connection domain"/>
    <property type="match status" value="1"/>
</dbReference>
<dbReference type="InterPro" id="IPR016185">
    <property type="entry name" value="PreATP-grasp_dom_sf"/>
</dbReference>
<evidence type="ECO:0000256" key="12">
    <source>
        <dbReference type="ARBA" id="ARBA00022975"/>
    </source>
</evidence>
<dbReference type="RefSeq" id="WP_056956392.1">
    <property type="nucleotide sequence ID" value="NZ_AZFJ01000037.1"/>
</dbReference>
<feature type="binding site" evidence="17">
    <location>
        <position position="208"/>
    </location>
    <ligand>
        <name>ATP</name>
        <dbReference type="ChEBI" id="CHEBI:30616"/>
        <label>1</label>
    </ligand>
</feature>
<dbReference type="GO" id="GO:0006541">
    <property type="term" value="P:glutamine metabolic process"/>
    <property type="evidence" value="ECO:0007669"/>
    <property type="project" value="TreeGrafter"/>
</dbReference>
<dbReference type="PRINTS" id="PR00098">
    <property type="entry name" value="CPSASE"/>
</dbReference>
<feature type="binding site" evidence="17">
    <location>
        <position position="832"/>
    </location>
    <ligand>
        <name>Mg(2+)</name>
        <dbReference type="ChEBI" id="CHEBI:18420"/>
        <label>3</label>
    </ligand>
</feature>
<dbReference type="FunFam" id="3.30.1490.20:FF:000001">
    <property type="entry name" value="Carbamoyl-phosphate synthase large chain"/>
    <property type="match status" value="1"/>
</dbReference>
<feature type="binding site" evidence="17">
    <location>
        <position position="832"/>
    </location>
    <ligand>
        <name>Mn(2+)</name>
        <dbReference type="ChEBI" id="CHEBI:29035"/>
        <label>3</label>
    </ligand>
</feature>
<dbReference type="NCBIfam" id="TIGR01369">
    <property type="entry name" value="CPSaseII_lrg"/>
    <property type="match status" value="1"/>
</dbReference>
<dbReference type="FunFam" id="3.30.470.20:FF:000026">
    <property type="entry name" value="Carbamoyl-phosphate synthase large chain"/>
    <property type="match status" value="1"/>
</dbReference>
<reference evidence="21 22" key="1">
    <citation type="journal article" date="2015" name="Genome Announc.">
        <title>Expanding the biotechnology potential of lactobacilli through comparative genomics of 213 strains and associated genera.</title>
        <authorList>
            <person name="Sun Z."/>
            <person name="Harris H.M."/>
            <person name="McCann A."/>
            <person name="Guo C."/>
            <person name="Argimon S."/>
            <person name="Zhang W."/>
            <person name="Yang X."/>
            <person name="Jeffery I.B."/>
            <person name="Cooney J.C."/>
            <person name="Kagawa T.F."/>
            <person name="Liu W."/>
            <person name="Song Y."/>
            <person name="Salvetti E."/>
            <person name="Wrobel A."/>
            <person name="Rasinkangas P."/>
            <person name="Parkhill J."/>
            <person name="Rea M.C."/>
            <person name="O'Sullivan O."/>
            <person name="Ritari J."/>
            <person name="Douillard F.P."/>
            <person name="Paul Ross R."/>
            <person name="Yang R."/>
            <person name="Briner A.E."/>
            <person name="Felis G.E."/>
            <person name="de Vos W.M."/>
            <person name="Barrangou R."/>
            <person name="Klaenhammer T.R."/>
            <person name="Caufield P.W."/>
            <person name="Cui Y."/>
            <person name="Zhang H."/>
            <person name="O'Toole P.W."/>
        </authorList>
    </citation>
    <scope>NUCLEOTIDE SEQUENCE [LARGE SCALE GENOMIC DNA]</scope>
    <source>
        <strain evidence="21 22">DSM 15945</strain>
    </source>
</reference>
<keyword evidence="11" id="KW-0460">Magnesium</keyword>
<feature type="binding site" evidence="17">
    <location>
        <position position="210"/>
    </location>
    <ligand>
        <name>ATP</name>
        <dbReference type="ChEBI" id="CHEBI:30616"/>
        <label>1</label>
    </ligand>
</feature>
<feature type="binding site" evidence="17">
    <location>
        <position position="215"/>
    </location>
    <ligand>
        <name>ATP</name>
        <dbReference type="ChEBI" id="CHEBI:30616"/>
        <label>1</label>
    </ligand>
</feature>
<comment type="subunit">
    <text evidence="17">Composed of two chains; the small (or glutamine) chain promotes the hydrolysis of glutamine to ammonia, which is used by the large (or ammonia) chain to synthesize carbamoyl phosphate. Tetramer of heterodimers (alpha,beta)4.</text>
</comment>
<dbReference type="Gene3D" id="3.40.50.1380">
    <property type="entry name" value="Methylglyoxal synthase-like domain"/>
    <property type="match status" value="1"/>
</dbReference>
<dbReference type="InterPro" id="IPR011607">
    <property type="entry name" value="MGS-like_dom"/>
</dbReference>
<dbReference type="FunFam" id="3.30.470.20:FF:000001">
    <property type="entry name" value="Carbamoyl-phosphate synthase large chain"/>
    <property type="match status" value="1"/>
</dbReference>
<gene>
    <name evidence="17" type="primary">carB</name>
    <name evidence="21" type="ORF">FC50_GL000388</name>
</gene>
<feature type="region of interest" description="Carboxyphosphate synthetic domain" evidence="17">
    <location>
        <begin position="1"/>
        <end position="401"/>
    </location>
</feature>
<dbReference type="AlphaFoldDB" id="A0A0R1U654"/>
<evidence type="ECO:0000256" key="5">
    <source>
        <dbReference type="ARBA" id="ARBA00022598"/>
    </source>
</evidence>
<dbReference type="SUPFAM" id="SSF52335">
    <property type="entry name" value="Methylglyoxal synthase-like"/>
    <property type="match status" value="1"/>
</dbReference>
<feature type="binding site" evidence="17">
    <location>
        <position position="298"/>
    </location>
    <ligand>
        <name>Mn(2+)</name>
        <dbReference type="ChEBI" id="CHEBI:29035"/>
        <label>1</label>
    </ligand>
</feature>
<dbReference type="Gene3D" id="1.10.1030.10">
    <property type="entry name" value="Carbamoyl-phosphate synthetase, large subunit oligomerisation domain"/>
    <property type="match status" value="1"/>
</dbReference>
<feature type="binding site" evidence="17">
    <location>
        <position position="169"/>
    </location>
    <ligand>
        <name>ATP</name>
        <dbReference type="ChEBI" id="CHEBI:30616"/>
        <label>1</label>
    </ligand>
</feature>
<dbReference type="Pfam" id="PF25596">
    <property type="entry name" value="CPSase_L_D1"/>
    <property type="match status" value="2"/>
</dbReference>
<evidence type="ECO:0000256" key="6">
    <source>
        <dbReference type="ARBA" id="ARBA00022605"/>
    </source>
</evidence>
<keyword evidence="7" id="KW-0479">Metal-binding</keyword>
<evidence type="ECO:0000256" key="17">
    <source>
        <dbReference type="HAMAP-Rule" id="MF_01210"/>
    </source>
</evidence>
<keyword evidence="9 17" id="KW-0547">Nucleotide-binding</keyword>
<dbReference type="Pfam" id="PF02786">
    <property type="entry name" value="CPSase_L_D2"/>
    <property type="match status" value="2"/>
</dbReference>
<feature type="binding site" evidence="17">
    <location>
        <position position="832"/>
    </location>
    <ligand>
        <name>Mn(2+)</name>
        <dbReference type="ChEBI" id="CHEBI:29035"/>
        <label>4</label>
    </ligand>
</feature>
<comment type="catalytic activity">
    <reaction evidence="14 17">
        <text>hydrogencarbonate + NH4(+) + 2 ATP = carbamoyl phosphate + 2 ADP + phosphate + 2 H(+)</text>
        <dbReference type="Rhea" id="RHEA:18029"/>
        <dbReference type="ChEBI" id="CHEBI:15378"/>
        <dbReference type="ChEBI" id="CHEBI:17544"/>
        <dbReference type="ChEBI" id="CHEBI:28938"/>
        <dbReference type="ChEBI" id="CHEBI:30616"/>
        <dbReference type="ChEBI" id="CHEBI:43474"/>
        <dbReference type="ChEBI" id="CHEBI:58228"/>
        <dbReference type="ChEBI" id="CHEBI:456216"/>
        <dbReference type="EC" id="6.3.4.16"/>
    </reaction>
</comment>
<dbReference type="Proteomes" id="UP000051922">
    <property type="component" value="Unassembled WGS sequence"/>
</dbReference>
<comment type="pathway">
    <text evidence="2 17">Amino-acid biosynthesis; L-arginine biosynthesis; carbamoyl phosphate from bicarbonate: step 1/1.</text>
</comment>
<feature type="binding site" evidence="17">
    <location>
        <position position="820"/>
    </location>
    <ligand>
        <name>Mg(2+)</name>
        <dbReference type="ChEBI" id="CHEBI:18420"/>
        <label>3</label>
    </ligand>
</feature>
<dbReference type="EMBL" id="AZFJ01000037">
    <property type="protein sequence ID" value="KRL86744.1"/>
    <property type="molecule type" value="Genomic_DNA"/>
</dbReference>
<keyword evidence="10 17" id="KW-0067">ATP-binding</keyword>
<feature type="domain" description="PDZ" evidence="18">
    <location>
        <begin position="950"/>
        <end position="1022"/>
    </location>
</feature>
<feature type="binding site" evidence="17">
    <location>
        <position position="129"/>
    </location>
    <ligand>
        <name>ATP</name>
        <dbReference type="ChEBI" id="CHEBI:30616"/>
        <label>1</label>
    </ligand>
</feature>
<dbReference type="InterPro" id="IPR033937">
    <property type="entry name" value="MGS_CPS_CarB"/>
</dbReference>
<comment type="domain">
    <text evidence="17">The large subunit is composed of 2 ATP-grasp domains that are involved in binding the 2 ATP molecules needed for carbamoyl phosphate synthesis. The N-terminal ATP-grasp domain (referred to as the carboxyphosphate synthetic component) catalyzes the ATP-dependent phosphorylation of hydrogencarbonate to carboxyphosphate and the subsequent nucleophilic attack by ammonia to form a carbamate intermediate. The C-terminal ATP-grasp domain (referred to as the carbamoyl phosphate synthetic component) then catalyzes the phosphorylation of carbamate with the second ATP to form the end product carbamoyl phosphate. The reactive and unstable enzyme intermediates are sequentially channeled from one active site to the next through the interior of the protein over a distance of at least 96 A.</text>
</comment>
<dbReference type="FunFam" id="3.40.50.20:FF:000002">
    <property type="entry name" value="Carbamoyl-phosphate synthase large chain"/>
    <property type="match status" value="1"/>
</dbReference>
<comment type="pathway">
    <text evidence="17">Pyrimidine metabolism; UMP biosynthesis via de novo pathway; (S)-dihydroorotate from bicarbonate: step 1/3.</text>
</comment>
<keyword evidence="8 17" id="KW-0677">Repeat</keyword>
<sequence>MPKRTDIHKIMVIGSGPIIIGQAAEFDYSGTQACLSLREEGYETVLVNSNPATIMTDKEVADHVYIEPITLEFVSQILRKELPDAILPTLGGQQGLNMAMELSKSGILDELGIELLGTKLAAIDQAEDREQFKELMQQLGEPIPASQTVSTVQAALDFAQQIGYPVIVRPAFTMGGTGGGMCDTPAQLTEICANALKLSPITQALIEKSIAGHKEIEYEVMRDHAGNALVVCNMENIDPVGIHTGDSIVTAPVQTLTDRENQMLRDASLRIIQALHIEGGCNVQLALDPQSEAYNIIEVNPRVSRSSALASKATGYPIAKIAAKIAVGLCLDEIKNPVTETTYAEFEPALDYVVTKIPRWPFDKFTQANRRLGTQMKATGEVMGIGRNFEESLLKSVRSLEIGLPHLNDPAIADVAEDELADQLIHARDNRLFYLATALRRGYSIPELSELTGIDEFFVDKVAHIVELETLLRDHQGDQDALWTAKRNGFTDWEIGQLWGIDAADVRQQRQDAGIVPVYKMVDTCAAEFASTTPYFYSTYEDENESRPDGRQSVLVLGSGPIRIGQGVEFDYATVHSVRAIQKAGYEAIIMNNNPETVSTDFSTADKLYFEPLTVEDVLNVVDLEQPMGVIVQFGGQTAINLAAPLAKAGVRILGTTVADLDRAEDRDEFDQIVRSLGIPQPAGATATTADEALTIAHRIGYPALIRPSYVLGGRAMEIVNNDAELTRYMQTAVQVSHDHPVLVDHYQAGRECEIDVIADGHDVLIPGIMEHIERAGVHSGDSMAVYPPQNFSAAVIDQICRWGTELAERLHTVGMMNIQFIVHDEEVDVIEVNPRASRTVPFLSKVTGIPMAQVATRAILGTSIRDQGYQPGLQPAAGLVHVKAPVFSFNKLAGVDSLLGPEMKSTGEVMGSDETMDKALYKAFAAAKLDIPDHGQVLFTIADSQKSEALDLARRFRALGFSLQATAGTARYFADHGLTVGAVAKIGAGEDDILARIIRGDVQVVINTVGTNHDAAADAFRIREAAVLHGTPLLTAIDTADAILHVKESQTFTTRAL</sequence>
<feature type="binding site" evidence="17">
    <location>
        <position position="707"/>
    </location>
    <ligand>
        <name>ATP</name>
        <dbReference type="ChEBI" id="CHEBI:30616"/>
        <label>2</label>
    </ligand>
</feature>
<dbReference type="HAMAP" id="MF_01210_B">
    <property type="entry name" value="CPSase_L_chain_B"/>
    <property type="match status" value="1"/>
</dbReference>
<keyword evidence="13" id="KW-0464">Manganese</keyword>
<feature type="binding site" evidence="17">
    <location>
        <position position="284"/>
    </location>
    <ligand>
        <name>Mg(2+)</name>
        <dbReference type="ChEBI" id="CHEBI:18420"/>
        <label>1</label>
    </ligand>
</feature>
<protein>
    <recommendedName>
        <fullName evidence="17">Carbamoyl phosphate synthase large chain</fullName>
        <ecNumber evidence="17">6.3.4.16</ecNumber>
        <ecNumber evidence="17">6.3.5.5</ecNumber>
    </recommendedName>
    <alternativeName>
        <fullName evidence="17">Carbamoyl phosphate synthetase ammonia chain</fullName>
    </alternativeName>
</protein>
<evidence type="ECO:0000256" key="3">
    <source>
        <dbReference type="ARBA" id="ARBA00009799"/>
    </source>
</evidence>
<dbReference type="GO" id="GO:0005524">
    <property type="term" value="F:ATP binding"/>
    <property type="evidence" value="ECO:0007669"/>
    <property type="project" value="UniProtKB-UniRule"/>
</dbReference>
<evidence type="ECO:0000313" key="22">
    <source>
        <dbReference type="Proteomes" id="UP000051922"/>
    </source>
</evidence>
<dbReference type="PROSITE" id="PS00866">
    <property type="entry name" value="CPSASE_1"/>
    <property type="match status" value="1"/>
</dbReference>
<feature type="region of interest" description="Carbamoyl phosphate synthetic domain" evidence="17">
    <location>
        <begin position="547"/>
        <end position="929"/>
    </location>
</feature>
<dbReference type="SMART" id="SM00851">
    <property type="entry name" value="MGS"/>
    <property type="match status" value="1"/>
</dbReference>
<dbReference type="EC" id="6.3.4.16" evidence="17"/>
<keyword evidence="12 17" id="KW-0665">Pyrimidine biosynthesis</keyword>
<dbReference type="InterPro" id="IPR036897">
    <property type="entry name" value="CarbamoylP_synth_lsu_oligo_sf"/>
</dbReference>
<feature type="binding site" evidence="17">
    <location>
        <position position="243"/>
    </location>
    <ligand>
        <name>ATP</name>
        <dbReference type="ChEBI" id="CHEBI:30616"/>
        <label>1</label>
    </ligand>
</feature>
<dbReference type="Gene3D" id="3.30.470.20">
    <property type="entry name" value="ATP-grasp fold, B domain"/>
    <property type="match status" value="2"/>
</dbReference>
<dbReference type="GO" id="GO:0004087">
    <property type="term" value="F:carbamoyl-phosphate synthase (ammonia) activity"/>
    <property type="evidence" value="ECO:0007669"/>
    <property type="project" value="UniProtKB-EC"/>
</dbReference>
<evidence type="ECO:0000256" key="1">
    <source>
        <dbReference type="ARBA" id="ARBA00001936"/>
    </source>
</evidence>
<dbReference type="InterPro" id="IPR006275">
    <property type="entry name" value="CPSase_lsu"/>
</dbReference>
<keyword evidence="4 17" id="KW-0055">Arginine biosynthesis</keyword>
<evidence type="ECO:0000256" key="11">
    <source>
        <dbReference type="ARBA" id="ARBA00022842"/>
    </source>
</evidence>
<feature type="domain" description="MGS-like" evidence="20">
    <location>
        <begin position="930"/>
        <end position="1058"/>
    </location>
</feature>
<feature type="binding site" evidence="17">
    <location>
        <position position="778"/>
    </location>
    <ligand>
        <name>ATP</name>
        <dbReference type="ChEBI" id="CHEBI:30616"/>
        <label>2</label>
    </ligand>
</feature>
<dbReference type="GO" id="GO:0004088">
    <property type="term" value="F:carbamoyl-phosphate synthase (glutamine-hydrolyzing) activity"/>
    <property type="evidence" value="ECO:0007669"/>
    <property type="project" value="UniProtKB-UniRule"/>
</dbReference>
<feature type="binding site" evidence="17">
    <location>
        <position position="176"/>
    </location>
    <ligand>
        <name>ATP</name>
        <dbReference type="ChEBI" id="CHEBI:30616"/>
        <label>1</label>
    </ligand>
</feature>
<feature type="binding site" evidence="17">
    <location>
        <position position="300"/>
    </location>
    <ligand>
        <name>Mg(2+)</name>
        <dbReference type="ChEBI" id="CHEBI:18420"/>
        <label>2</label>
    </ligand>
</feature>
<evidence type="ECO:0000256" key="15">
    <source>
        <dbReference type="ARBA" id="ARBA00048816"/>
    </source>
</evidence>
<feature type="binding site" evidence="17">
    <location>
        <position position="746"/>
    </location>
    <ligand>
        <name>ATP</name>
        <dbReference type="ChEBI" id="CHEBI:30616"/>
        <label>2</label>
    </ligand>
</feature>
<feature type="binding site" evidence="17">
    <location>
        <position position="834"/>
    </location>
    <ligand>
        <name>Mn(2+)</name>
        <dbReference type="ChEBI" id="CHEBI:29035"/>
        <label>4</label>
    </ligand>
</feature>
<evidence type="ECO:0000256" key="10">
    <source>
        <dbReference type="ARBA" id="ARBA00022840"/>
    </source>
</evidence>
<evidence type="ECO:0000259" key="18">
    <source>
        <dbReference type="PROSITE" id="PS50106"/>
    </source>
</evidence>
<dbReference type="InterPro" id="IPR036914">
    <property type="entry name" value="MGS-like_dom_sf"/>
</dbReference>
<dbReference type="GO" id="GO:0046872">
    <property type="term" value="F:metal ion binding"/>
    <property type="evidence" value="ECO:0007669"/>
    <property type="project" value="UniProtKB-KW"/>
</dbReference>
<comment type="caution">
    <text evidence="17">Lacks conserved residue(s) required for the propagation of feature annotation.</text>
</comment>
<feature type="binding site" evidence="17">
    <location>
        <position position="298"/>
    </location>
    <ligand>
        <name>Mg(2+)</name>
        <dbReference type="ChEBI" id="CHEBI:18420"/>
        <label>1</label>
    </ligand>
</feature>
<feature type="binding site" evidence="17">
    <location>
        <position position="284"/>
    </location>
    <ligand>
        <name>ATP</name>
        <dbReference type="ChEBI" id="CHEBI:30616"/>
        <label>1</label>
    </ligand>
</feature>
<feature type="binding site" evidence="17">
    <location>
        <position position="298"/>
    </location>
    <ligand>
        <name>ATP</name>
        <dbReference type="ChEBI" id="CHEBI:30616"/>
        <label>1</label>
    </ligand>
</feature>
<keyword evidence="5 17" id="KW-0436">Ligase</keyword>
<proteinExistence type="inferred from homology"/>
<feature type="binding site" evidence="17">
    <location>
        <position position="298"/>
    </location>
    <ligand>
        <name>Mg(2+)</name>
        <dbReference type="ChEBI" id="CHEBI:18420"/>
        <label>2</label>
    </ligand>
</feature>
<dbReference type="GO" id="GO:0005737">
    <property type="term" value="C:cytoplasm"/>
    <property type="evidence" value="ECO:0007669"/>
    <property type="project" value="TreeGrafter"/>
</dbReference>
<evidence type="ECO:0000256" key="2">
    <source>
        <dbReference type="ARBA" id="ARBA00005077"/>
    </source>
</evidence>
<feature type="binding site" evidence="17">
    <location>
        <position position="284"/>
    </location>
    <ligand>
        <name>Mn(2+)</name>
        <dbReference type="ChEBI" id="CHEBI:29035"/>
        <label>1</label>
    </ligand>
</feature>
<dbReference type="InterPro" id="IPR001478">
    <property type="entry name" value="PDZ"/>
</dbReference>
<evidence type="ECO:0000256" key="14">
    <source>
        <dbReference type="ARBA" id="ARBA00047359"/>
    </source>
</evidence>
<feature type="binding site" evidence="17">
    <location>
        <position position="832"/>
    </location>
    <ligand>
        <name>ATP</name>
        <dbReference type="ChEBI" id="CHEBI:30616"/>
        <label>2</label>
    </ligand>
</feature>
<dbReference type="SUPFAM" id="SSF56059">
    <property type="entry name" value="Glutathione synthetase ATP-binding domain-like"/>
    <property type="match status" value="2"/>
</dbReference>
<dbReference type="GO" id="GO:0006526">
    <property type="term" value="P:L-arginine biosynthetic process"/>
    <property type="evidence" value="ECO:0007669"/>
    <property type="project" value="UniProtKB-UniRule"/>
</dbReference>